<dbReference type="GO" id="GO:0016779">
    <property type="term" value="F:nucleotidyltransferase activity"/>
    <property type="evidence" value="ECO:0007669"/>
    <property type="project" value="UniProtKB-KW"/>
</dbReference>
<reference evidence="1" key="1">
    <citation type="submission" date="2018-06" db="EMBL/GenBank/DDBJ databases">
        <authorList>
            <person name="Zhirakovskaya E."/>
        </authorList>
    </citation>
    <scope>NUCLEOTIDE SEQUENCE</scope>
</reference>
<accession>A0A3B1BQN2</accession>
<sequence length="474" mass="53684">MKNNTQNPHQKALAINLDTNKYGSIAEIGAGQETARWFFRAGGAAGTIAKTMSAYDMKFSDAIYGKSPRYVSRERISAMLNHEFHLLLERLDEYRSAERCFFSFANTVAARSFTHKTDGHGWLGVRFETQAHKPPSTIILHVNLHGKNNLQDQETLGILGINLIYAALYLNQDLDAFLLSLVDQLFSEAVEIDLIDFSGPAFSQVDNRLMALRLVQHGLSSAALFSADGKIIQIADALWRKSVLVERSRFRPPTKLTLDLLDCAQHRFTEEQNISDDEVLVLSEMTLCDLEAGKQSDIDTDDFLSRVNILCALGKHVLISNYGEFFRLAQYLFNYTKNPVAIAMGLPSLRDLFNEKYYEGLPGGILESFGRLFKHDLRLYVCPEIDSDSGELVGINELQIDSHLRHLYDYLLENNFVRDLNSINSDYLKIHSDEVLHMIRENIPGWEHAVPEKVADMIKKHAYFKGAEAKTEKN</sequence>
<proteinExistence type="predicted"/>
<protein>
    <submittedName>
        <fullName evidence="1">Nicotinamide mononucleotide adenylyltransferase</fullName>
    </submittedName>
</protein>
<organism evidence="1">
    <name type="scientific">hydrothermal vent metagenome</name>
    <dbReference type="NCBI Taxonomy" id="652676"/>
    <lineage>
        <taxon>unclassified sequences</taxon>
        <taxon>metagenomes</taxon>
        <taxon>ecological metagenomes</taxon>
    </lineage>
</organism>
<dbReference type="AlphaFoldDB" id="A0A3B1BQN2"/>
<gene>
    <name evidence="1" type="ORF">MNBD_GAMMA24-2049</name>
</gene>
<dbReference type="EMBL" id="UOFZ01000076">
    <property type="protein sequence ID" value="VAX12960.1"/>
    <property type="molecule type" value="Genomic_DNA"/>
</dbReference>
<keyword evidence="1" id="KW-0548">Nucleotidyltransferase</keyword>
<evidence type="ECO:0000313" key="1">
    <source>
        <dbReference type="EMBL" id="VAX12960.1"/>
    </source>
</evidence>
<name>A0A3B1BQN2_9ZZZZ</name>
<keyword evidence="1" id="KW-0808">Transferase</keyword>